<proteinExistence type="predicted"/>
<feature type="transmembrane region" description="Helical" evidence="2">
    <location>
        <begin position="12"/>
        <end position="30"/>
    </location>
</feature>
<dbReference type="RefSeq" id="WP_284062267.1">
    <property type="nucleotide sequence ID" value="NZ_CP126158.1"/>
</dbReference>
<dbReference type="GeneID" id="81208441"/>
<comment type="caution">
    <text evidence="3">The sequence shown here is derived from an EMBL/GenBank/DDBJ whole genome shotgun (WGS) entry which is preliminary data.</text>
</comment>
<protein>
    <recommendedName>
        <fullName evidence="5">DUF3099 domain-containing protein</fullName>
    </recommendedName>
</protein>
<evidence type="ECO:0000313" key="4">
    <source>
        <dbReference type="Proteomes" id="UP001596443"/>
    </source>
</evidence>
<dbReference type="Proteomes" id="UP001596443">
    <property type="component" value="Unassembled WGS sequence"/>
</dbReference>
<feature type="transmembrane region" description="Helical" evidence="2">
    <location>
        <begin position="36"/>
        <end position="53"/>
    </location>
</feature>
<reference evidence="3 4" key="1">
    <citation type="journal article" date="2019" name="Int. J. Syst. Evol. Microbiol.">
        <title>The Global Catalogue of Microorganisms (GCM) 10K type strain sequencing project: providing services to taxonomists for standard genome sequencing and annotation.</title>
        <authorList>
            <consortium name="The Broad Institute Genomics Platform"/>
            <consortium name="The Broad Institute Genome Sequencing Center for Infectious Disease"/>
            <person name="Wu L."/>
            <person name="Ma J."/>
        </authorList>
    </citation>
    <scope>NUCLEOTIDE SEQUENCE [LARGE SCALE GENOMIC DNA]</scope>
    <source>
        <strain evidence="3 4">SYNS20</strain>
    </source>
</reference>
<keyword evidence="2" id="KW-1133">Transmembrane helix</keyword>
<evidence type="ECO:0000256" key="1">
    <source>
        <dbReference type="SAM" id="MobiDB-lite"/>
    </source>
</evidence>
<accession>A0ABD5T853</accession>
<gene>
    <name evidence="3" type="ORF">ACFQFD_05305</name>
</gene>
<evidence type="ECO:0008006" key="5">
    <source>
        <dbReference type="Google" id="ProtNLM"/>
    </source>
</evidence>
<dbReference type="AlphaFoldDB" id="A0ABD5T853"/>
<keyword evidence="4" id="KW-1185">Reference proteome</keyword>
<feature type="region of interest" description="Disordered" evidence="1">
    <location>
        <begin position="62"/>
        <end position="86"/>
    </location>
</feature>
<keyword evidence="2" id="KW-0472">Membrane</keyword>
<dbReference type="EMBL" id="JBHSWX010000012">
    <property type="protein sequence ID" value="MFC6785410.1"/>
    <property type="molecule type" value="Genomic_DNA"/>
</dbReference>
<name>A0ABD5T853_9EURY</name>
<sequence>MSTTAEERVRFLGAVIVTSIVSLSFTLSVLLDGGLLAAAASLLPLPLWAYIAWEELGTAAPTRDRETELATDGGTRTRRPESGDDT</sequence>
<evidence type="ECO:0000313" key="3">
    <source>
        <dbReference type="EMBL" id="MFC6785410.1"/>
    </source>
</evidence>
<evidence type="ECO:0000256" key="2">
    <source>
        <dbReference type="SAM" id="Phobius"/>
    </source>
</evidence>
<keyword evidence="2" id="KW-0812">Transmembrane</keyword>
<organism evidence="3 4">
    <name type="scientific">Halobaculum halobium</name>
    <dbReference type="NCBI Taxonomy" id="3032281"/>
    <lineage>
        <taxon>Archaea</taxon>
        <taxon>Methanobacteriati</taxon>
        <taxon>Methanobacteriota</taxon>
        <taxon>Stenosarchaea group</taxon>
        <taxon>Halobacteria</taxon>
        <taxon>Halobacteriales</taxon>
        <taxon>Haloferacaceae</taxon>
        <taxon>Halobaculum</taxon>
    </lineage>
</organism>